<protein>
    <submittedName>
        <fullName evidence="5">Tetratricopeptide repeat protein 38</fullName>
    </submittedName>
</protein>
<dbReference type="EMBL" id="UYRT01083794">
    <property type="protein sequence ID" value="VDN27953.1"/>
    <property type="molecule type" value="Genomic_DNA"/>
</dbReference>
<accession>A0A183E676</accession>
<evidence type="ECO:0000256" key="2">
    <source>
        <dbReference type="ARBA" id="ARBA00022803"/>
    </source>
</evidence>
<reference evidence="3 4" key="2">
    <citation type="submission" date="2018-11" db="EMBL/GenBank/DDBJ databases">
        <authorList>
            <consortium name="Pathogen Informatics"/>
        </authorList>
    </citation>
    <scope>NUCLEOTIDE SEQUENCE [LARGE SCALE GENOMIC DNA]</scope>
</reference>
<evidence type="ECO:0000313" key="3">
    <source>
        <dbReference type="EMBL" id="VDN27953.1"/>
    </source>
</evidence>
<evidence type="ECO:0000313" key="5">
    <source>
        <dbReference type="WBParaSite" id="GPUH_0001648901-mRNA-1"/>
    </source>
</evidence>
<dbReference type="OrthoDB" id="1427555at2759"/>
<keyword evidence="4" id="KW-1185">Reference proteome</keyword>
<dbReference type="Proteomes" id="UP000271098">
    <property type="component" value="Unassembled WGS sequence"/>
</dbReference>
<evidence type="ECO:0000313" key="4">
    <source>
        <dbReference type="Proteomes" id="UP000271098"/>
    </source>
</evidence>
<keyword evidence="2" id="KW-0802">TPR repeat</keyword>
<dbReference type="WBParaSite" id="GPUH_0001648901-mRNA-1">
    <property type="protein sequence ID" value="GPUH_0001648901-mRNA-1"/>
    <property type="gene ID" value="GPUH_0001648901"/>
</dbReference>
<keyword evidence="1" id="KW-0677">Repeat</keyword>
<name>A0A183E676_9BILA</name>
<organism evidence="5">
    <name type="scientific">Gongylonema pulchrum</name>
    <dbReference type="NCBI Taxonomy" id="637853"/>
    <lineage>
        <taxon>Eukaryota</taxon>
        <taxon>Metazoa</taxon>
        <taxon>Ecdysozoa</taxon>
        <taxon>Nematoda</taxon>
        <taxon>Chromadorea</taxon>
        <taxon>Rhabditida</taxon>
        <taxon>Spirurina</taxon>
        <taxon>Spiruromorpha</taxon>
        <taxon>Spiruroidea</taxon>
        <taxon>Gongylonematidae</taxon>
        <taxon>Gongylonema</taxon>
    </lineage>
</organism>
<sequence>MAEWCAENLRDCQVSSSKKNNFAIFIIFLNQPAWRAEGIQISTSSNEAARLYDGLLRQYVSWSDCEKLGGMDKTHNKMIEAEPDAIMSRVISLGLEAMGTGRSLRLDEEYRNELQQLLKDALKRGTEHEKKHAKAVHIKMVAACEQWEEILRETPNDMLAVKFAHDAYFYLGDKESIRDSIARVFPKWNTSAPCYSYLHGMHAFGLEECGQYEEAEKQARKF</sequence>
<gene>
    <name evidence="3" type="ORF">GPUH_LOCUS16468</name>
</gene>
<proteinExistence type="predicted"/>
<dbReference type="PANTHER" id="PTHR16263">
    <property type="entry name" value="TETRATRICOPEPTIDE REPEAT PROTEIN 38"/>
    <property type="match status" value="1"/>
</dbReference>
<dbReference type="AlphaFoldDB" id="A0A183E676"/>
<dbReference type="PANTHER" id="PTHR16263:SF4">
    <property type="entry name" value="TETRATRICOPEPTIDE REPEAT PROTEIN 38"/>
    <property type="match status" value="1"/>
</dbReference>
<evidence type="ECO:0000256" key="1">
    <source>
        <dbReference type="ARBA" id="ARBA00022737"/>
    </source>
</evidence>
<dbReference type="InterPro" id="IPR033891">
    <property type="entry name" value="TTC38"/>
</dbReference>
<reference evidence="5" key="1">
    <citation type="submission" date="2016-06" db="UniProtKB">
        <authorList>
            <consortium name="WormBaseParasite"/>
        </authorList>
    </citation>
    <scope>IDENTIFICATION</scope>
</reference>